<reference evidence="1" key="1">
    <citation type="submission" date="2018-02" db="EMBL/GenBank/DDBJ databases">
        <title>Rhizophora mucronata_Transcriptome.</title>
        <authorList>
            <person name="Meera S.P."/>
            <person name="Sreeshan A."/>
            <person name="Augustine A."/>
        </authorList>
    </citation>
    <scope>NUCLEOTIDE SEQUENCE</scope>
    <source>
        <tissue evidence="1">Leaf</tissue>
    </source>
</reference>
<name>A0A2P2MUH7_RHIMU</name>
<dbReference type="AlphaFoldDB" id="A0A2P2MUH7"/>
<dbReference type="EMBL" id="GGEC01053385">
    <property type="protein sequence ID" value="MBX33869.1"/>
    <property type="molecule type" value="Transcribed_RNA"/>
</dbReference>
<protein>
    <submittedName>
        <fullName evidence="1">Uncharacterized protein</fullName>
    </submittedName>
</protein>
<proteinExistence type="predicted"/>
<evidence type="ECO:0000313" key="1">
    <source>
        <dbReference type="EMBL" id="MBX33869.1"/>
    </source>
</evidence>
<organism evidence="1">
    <name type="scientific">Rhizophora mucronata</name>
    <name type="common">Asiatic mangrove</name>
    <dbReference type="NCBI Taxonomy" id="61149"/>
    <lineage>
        <taxon>Eukaryota</taxon>
        <taxon>Viridiplantae</taxon>
        <taxon>Streptophyta</taxon>
        <taxon>Embryophyta</taxon>
        <taxon>Tracheophyta</taxon>
        <taxon>Spermatophyta</taxon>
        <taxon>Magnoliopsida</taxon>
        <taxon>eudicotyledons</taxon>
        <taxon>Gunneridae</taxon>
        <taxon>Pentapetalae</taxon>
        <taxon>rosids</taxon>
        <taxon>fabids</taxon>
        <taxon>Malpighiales</taxon>
        <taxon>Rhizophoraceae</taxon>
        <taxon>Rhizophora</taxon>
    </lineage>
</organism>
<accession>A0A2P2MUH7</accession>
<sequence length="32" mass="4007">MKHHRLYTVICRLRNYKHSNHNQLEKDLIIMT</sequence>